<dbReference type="CDD" id="cd06268">
    <property type="entry name" value="PBP1_ABC_transporter_LIVBP-like"/>
    <property type="match status" value="1"/>
</dbReference>
<dbReference type="InterPro" id="IPR051010">
    <property type="entry name" value="BCAA_transport"/>
</dbReference>
<evidence type="ECO:0000256" key="3">
    <source>
        <dbReference type="SAM" id="Coils"/>
    </source>
</evidence>
<evidence type="ECO:0000259" key="4">
    <source>
        <dbReference type="Pfam" id="PF13458"/>
    </source>
</evidence>
<dbReference type="Proteomes" id="UP001304671">
    <property type="component" value="Unassembled WGS sequence"/>
</dbReference>
<dbReference type="PANTHER" id="PTHR30483:SF6">
    <property type="entry name" value="PERIPLASMIC BINDING PROTEIN OF ABC TRANSPORTER FOR NATURAL AMINO ACIDS"/>
    <property type="match status" value="1"/>
</dbReference>
<feature type="domain" description="Leucine-binding protein" evidence="4">
    <location>
        <begin position="222"/>
        <end position="488"/>
    </location>
</feature>
<evidence type="ECO:0000256" key="1">
    <source>
        <dbReference type="ARBA" id="ARBA00010062"/>
    </source>
</evidence>
<dbReference type="Pfam" id="PF13458">
    <property type="entry name" value="Peripla_BP_6"/>
    <property type="match status" value="1"/>
</dbReference>
<gene>
    <name evidence="5" type="ORF">VB264_13520</name>
</gene>
<evidence type="ECO:0000313" key="6">
    <source>
        <dbReference type="Proteomes" id="UP001304671"/>
    </source>
</evidence>
<organism evidence="5 6">
    <name type="scientific">Arcicella aquatica</name>
    <dbReference type="NCBI Taxonomy" id="217141"/>
    <lineage>
        <taxon>Bacteria</taxon>
        <taxon>Pseudomonadati</taxon>
        <taxon>Bacteroidota</taxon>
        <taxon>Cytophagia</taxon>
        <taxon>Cytophagales</taxon>
        <taxon>Flectobacillaceae</taxon>
        <taxon>Arcicella</taxon>
    </lineage>
</organism>
<dbReference type="InterPro" id="IPR028082">
    <property type="entry name" value="Peripla_BP_I"/>
</dbReference>
<dbReference type="InterPro" id="IPR028081">
    <property type="entry name" value="Leu-bd"/>
</dbReference>
<accession>A0ABU5QP16</accession>
<dbReference type="InterPro" id="IPR011990">
    <property type="entry name" value="TPR-like_helical_dom_sf"/>
</dbReference>
<keyword evidence="3" id="KW-0175">Coiled coil</keyword>
<dbReference type="PANTHER" id="PTHR30483">
    <property type="entry name" value="LEUCINE-SPECIFIC-BINDING PROTEIN"/>
    <property type="match status" value="1"/>
</dbReference>
<comment type="caution">
    <text evidence="5">The sequence shown here is derived from an EMBL/GenBank/DDBJ whole genome shotgun (WGS) entry which is preliminary data.</text>
</comment>
<dbReference type="Gene3D" id="3.40.50.2300">
    <property type="match status" value="2"/>
</dbReference>
<feature type="coiled-coil region" evidence="3">
    <location>
        <begin position="17"/>
        <end position="44"/>
    </location>
</feature>
<dbReference type="SUPFAM" id="SSF48452">
    <property type="entry name" value="TPR-like"/>
    <property type="match status" value="1"/>
</dbReference>
<dbReference type="SUPFAM" id="SSF53822">
    <property type="entry name" value="Periplasmic binding protein-like I"/>
    <property type="match status" value="1"/>
</dbReference>
<evidence type="ECO:0000313" key="5">
    <source>
        <dbReference type="EMBL" id="MEA5258810.1"/>
    </source>
</evidence>
<protein>
    <submittedName>
        <fullName evidence="5">ABC transporter substrate-binding protein</fullName>
    </submittedName>
</protein>
<keyword evidence="2" id="KW-0732">Signal</keyword>
<evidence type="ECO:0000256" key="2">
    <source>
        <dbReference type="ARBA" id="ARBA00022729"/>
    </source>
</evidence>
<keyword evidence="6" id="KW-1185">Reference proteome</keyword>
<name>A0ABU5QP16_9BACT</name>
<dbReference type="EMBL" id="JAYFUL010000021">
    <property type="protein sequence ID" value="MEA5258810.1"/>
    <property type="molecule type" value="Genomic_DNA"/>
</dbReference>
<reference evidence="5 6" key="1">
    <citation type="submission" date="2023-12" db="EMBL/GenBank/DDBJ databases">
        <title>Novel species of the genus Arcicella isolated from rivers.</title>
        <authorList>
            <person name="Lu H."/>
        </authorList>
    </citation>
    <scope>NUCLEOTIDE SEQUENCE [LARGE SCALE GENOMIC DNA]</scope>
    <source>
        <strain evidence="5 6">LMG 21963</strain>
    </source>
</reference>
<dbReference type="RefSeq" id="WP_323250166.1">
    <property type="nucleotide sequence ID" value="NZ_JAYFUL010000021.1"/>
</dbReference>
<dbReference type="Gene3D" id="1.25.40.10">
    <property type="entry name" value="Tetratricopeptide repeat domain"/>
    <property type="match status" value="1"/>
</dbReference>
<sequence length="535" mass="60863">MLNRFIWILIILFTFQVGKAQNTVSEYEQAYKKALELYKNHEYEKAKIAFTHLANNHVATSLVPNTFYFAALSAIQLKEFTGAKATLKNLIAAFPSWAGKADINFLLSVLAFEEKKYIEGFAIAQKIPSDSLQNELTEMKIFYTRRIDSPKLIQELSKKFPNETVLSDKVEQNLTINATSAGVTKSRTSKGYFNFALLVPIEIKNIGIDRVRKNQYALDLYQGMKLAKAQLLKEGVTVNCFVYDMANEPDEMLELVNNRSFQMMDLLVGPLYTETNKIASVYSETNQIPIVNPMSNNQKILEDYNLSFLAQPSASMQAMKAVEFVSRQAFMGRDAAIYYSDATNDSVTAEVYRKQMEKIGYDIVKFEKIKSTAEDIMAKLPEKRVSHIFMATSEKKAGLSMITALNKKEIMAPLITTAEAFNSYNLSNGTLAGREIYCINPEFIDNDKPEVDSFRKEYLAKYGVIPSYYAFHGYDLALFWGRLFGKNGYDIRKGLDKPATYNYSYTLLGFNYFKSQDNQICPITTLQNYKFVLAK</sequence>
<proteinExistence type="inferred from homology"/>
<comment type="similarity">
    <text evidence="1">Belongs to the leucine-binding protein family.</text>
</comment>